<dbReference type="AlphaFoldDB" id="A0A521D5A0"/>
<evidence type="ECO:0000313" key="3">
    <source>
        <dbReference type="Proteomes" id="UP000319040"/>
    </source>
</evidence>
<evidence type="ECO:0000313" key="2">
    <source>
        <dbReference type="EMBL" id="SMO66868.1"/>
    </source>
</evidence>
<proteinExistence type="predicted"/>
<dbReference type="OrthoDB" id="598142at2"/>
<protein>
    <recommendedName>
        <fullName evidence="4">DUF3127 domain-containing protein</fullName>
    </recommendedName>
</protein>
<keyword evidence="3" id="KW-1185">Reference proteome</keyword>
<evidence type="ECO:0000256" key="1">
    <source>
        <dbReference type="SAM" id="MobiDB-lite"/>
    </source>
</evidence>
<dbReference type="Pfam" id="PF11325">
    <property type="entry name" value="DUF3127"/>
    <property type="match status" value="1"/>
</dbReference>
<reference evidence="2 3" key="1">
    <citation type="submission" date="2017-05" db="EMBL/GenBank/DDBJ databases">
        <authorList>
            <person name="Varghese N."/>
            <person name="Submissions S."/>
        </authorList>
    </citation>
    <scope>NUCLEOTIDE SEQUENCE [LARGE SCALE GENOMIC DNA]</scope>
    <source>
        <strain evidence="2 3">DSM 27040</strain>
    </source>
</reference>
<dbReference type="RefSeq" id="WP_142533394.1">
    <property type="nucleotide sequence ID" value="NZ_FXTB01000004.1"/>
</dbReference>
<gene>
    <name evidence="2" type="ORF">SAMN06265379_104253</name>
</gene>
<evidence type="ECO:0008006" key="4">
    <source>
        <dbReference type="Google" id="ProtNLM"/>
    </source>
</evidence>
<dbReference type="InterPro" id="IPR021474">
    <property type="entry name" value="DUF3127"/>
</dbReference>
<dbReference type="Proteomes" id="UP000319040">
    <property type="component" value="Unassembled WGS sequence"/>
</dbReference>
<name>A0A521D5A0_SACCC</name>
<dbReference type="EMBL" id="FXTB01000004">
    <property type="protein sequence ID" value="SMO66868.1"/>
    <property type="molecule type" value="Genomic_DNA"/>
</dbReference>
<organism evidence="2 3">
    <name type="scientific">Saccharicrinis carchari</name>
    <dbReference type="NCBI Taxonomy" id="1168039"/>
    <lineage>
        <taxon>Bacteria</taxon>
        <taxon>Pseudomonadati</taxon>
        <taxon>Bacteroidota</taxon>
        <taxon>Bacteroidia</taxon>
        <taxon>Marinilabiliales</taxon>
        <taxon>Marinilabiliaceae</taxon>
        <taxon>Saccharicrinis</taxon>
    </lineage>
</organism>
<accession>A0A521D5A0</accession>
<feature type="region of interest" description="Disordered" evidence="1">
    <location>
        <begin position="95"/>
        <end position="124"/>
    </location>
</feature>
<sequence>MNFELTGSLIVKDEEQAITASFKKREFVIEVANERNSDWNDYIKFQLTQDRCAQLDPFNLGEAVKVSFNVRGRKWEKDGKVNYFSNLEAWRLEKVQPTADPGTPPPPYTEAEVPPAGENEDLPF</sequence>